<name>A0A7W4UIB7_9CELL</name>
<dbReference type="EMBL" id="JACHVX010000004">
    <property type="protein sequence ID" value="MBB2924215.1"/>
    <property type="molecule type" value="Genomic_DNA"/>
</dbReference>
<evidence type="ECO:0000313" key="2">
    <source>
        <dbReference type="Proteomes" id="UP000518206"/>
    </source>
</evidence>
<comment type="caution">
    <text evidence="1">The sequence shown here is derived from an EMBL/GenBank/DDBJ whole genome shotgun (WGS) entry which is preliminary data.</text>
</comment>
<dbReference type="Proteomes" id="UP000518206">
    <property type="component" value="Unassembled WGS sequence"/>
</dbReference>
<sequence>MSADLGTAAPAGLHPVVAPAWEAAWSHALTELELDVAQAEALLRADHAGPVSLRPQPWVPPTGLGPLPAPLVERAQALLDRQLDVARRTAEAALLSRRHLVAVDAMRERPPAVPVYLDTQG</sequence>
<organism evidence="1 2">
    <name type="scientific">Cellulomonas cellasea</name>
    <dbReference type="NCBI Taxonomy" id="43670"/>
    <lineage>
        <taxon>Bacteria</taxon>
        <taxon>Bacillati</taxon>
        <taxon>Actinomycetota</taxon>
        <taxon>Actinomycetes</taxon>
        <taxon>Micrococcales</taxon>
        <taxon>Cellulomonadaceae</taxon>
        <taxon>Cellulomonas</taxon>
    </lineage>
</organism>
<gene>
    <name evidence="1" type="ORF">FHR80_003143</name>
</gene>
<reference evidence="1 2" key="1">
    <citation type="submission" date="2020-08" db="EMBL/GenBank/DDBJ databases">
        <title>The Agave Microbiome: Exploring the role of microbial communities in plant adaptations to desert environments.</title>
        <authorList>
            <person name="Partida-Martinez L.P."/>
        </authorList>
    </citation>
    <scope>NUCLEOTIDE SEQUENCE [LARGE SCALE GENOMIC DNA]</scope>
    <source>
        <strain evidence="1 2">RAS26</strain>
    </source>
</reference>
<dbReference type="RefSeq" id="WP_311702082.1">
    <property type="nucleotide sequence ID" value="NZ_JACHVX010000004.1"/>
</dbReference>
<evidence type="ECO:0000313" key="1">
    <source>
        <dbReference type="EMBL" id="MBB2924215.1"/>
    </source>
</evidence>
<proteinExistence type="predicted"/>
<protein>
    <submittedName>
        <fullName evidence="1">Uncharacterized protein</fullName>
    </submittedName>
</protein>
<dbReference type="AlphaFoldDB" id="A0A7W4UIB7"/>
<reference evidence="1 2" key="2">
    <citation type="submission" date="2020-08" db="EMBL/GenBank/DDBJ databases">
        <authorList>
            <person name="Partida-Martinez L."/>
            <person name="Huntemann M."/>
            <person name="Clum A."/>
            <person name="Wang J."/>
            <person name="Palaniappan K."/>
            <person name="Ritter S."/>
            <person name="Chen I.-M."/>
            <person name="Stamatis D."/>
            <person name="Reddy T."/>
            <person name="O'Malley R."/>
            <person name="Daum C."/>
            <person name="Shapiro N."/>
            <person name="Ivanova N."/>
            <person name="Kyrpides N."/>
            <person name="Woyke T."/>
        </authorList>
    </citation>
    <scope>NUCLEOTIDE SEQUENCE [LARGE SCALE GENOMIC DNA]</scope>
    <source>
        <strain evidence="1 2">RAS26</strain>
    </source>
</reference>
<accession>A0A7W4UIB7</accession>